<dbReference type="RefSeq" id="WP_067389647.1">
    <property type="nucleotide sequence ID" value="NZ_JXKH01000002.1"/>
</dbReference>
<dbReference type="InterPro" id="IPR037481">
    <property type="entry name" value="LacX"/>
</dbReference>
<dbReference type="InterPro" id="IPR008183">
    <property type="entry name" value="Aldose_1/G6P_1-epimerase"/>
</dbReference>
<dbReference type="Proteomes" id="UP000181884">
    <property type="component" value="Unassembled WGS sequence"/>
</dbReference>
<protein>
    <submittedName>
        <fullName evidence="1">Aldolase 1 epimerase LacX</fullName>
    </submittedName>
</protein>
<gene>
    <name evidence="1" type="ORF">RU97_GL000852</name>
</gene>
<dbReference type="InterPro" id="IPR014718">
    <property type="entry name" value="GH-type_carb-bd"/>
</dbReference>
<dbReference type="SUPFAM" id="SSF74650">
    <property type="entry name" value="Galactose mutarotase-like"/>
    <property type="match status" value="1"/>
</dbReference>
<dbReference type="Gene3D" id="2.70.98.10">
    <property type="match status" value="1"/>
</dbReference>
<dbReference type="Pfam" id="PF01263">
    <property type="entry name" value="Aldose_epim"/>
    <property type="match status" value="1"/>
</dbReference>
<dbReference type="PANTHER" id="PTHR11122">
    <property type="entry name" value="APOSPORY-ASSOCIATED PROTEIN C-RELATED"/>
    <property type="match status" value="1"/>
</dbReference>
<proteinExistence type="predicted"/>
<evidence type="ECO:0000313" key="2">
    <source>
        <dbReference type="Proteomes" id="UP000181884"/>
    </source>
</evidence>
<name>A0A1L8RHM3_9ENTE</name>
<evidence type="ECO:0000313" key="1">
    <source>
        <dbReference type="EMBL" id="OJG19281.1"/>
    </source>
</evidence>
<dbReference type="GO" id="GO:0030246">
    <property type="term" value="F:carbohydrate binding"/>
    <property type="evidence" value="ECO:0007669"/>
    <property type="project" value="InterPro"/>
</dbReference>
<sequence length="291" mass="33129">MTILIENDQLKVTIAEHGAELVSLISKETGIEYIWQADPTYWGRHAPVLFPFVGRLKNDQYTYQGHTYHMGQHGFARDMDFTVIEQGAESVALSLKSTPETRKNYPFDFELIIRYELGGDGVVTHYQVQNTGNDTMYFSIGGHPAFNVPLEEGLTFEDYFLAFSPMKSRIRLPLNGPYIDWEQKTLGQTNTSFKLTREMFKDDAVIFETKGLNAFSVRSEKSPHSLTLSYNNLPYVGFWSPYPKEAPFVCIEPWAGIADTMDTTGELIDKKGIQTLAPEELYQTKYSITVK</sequence>
<dbReference type="InterPro" id="IPR011013">
    <property type="entry name" value="Gal_mutarotase_sf_dom"/>
</dbReference>
<organism evidence="1 2">
    <name type="scientific">Enterococcus canis</name>
    <dbReference type="NCBI Taxonomy" id="214095"/>
    <lineage>
        <taxon>Bacteria</taxon>
        <taxon>Bacillati</taxon>
        <taxon>Bacillota</taxon>
        <taxon>Bacilli</taxon>
        <taxon>Lactobacillales</taxon>
        <taxon>Enterococcaceae</taxon>
        <taxon>Enterococcus</taxon>
    </lineage>
</organism>
<dbReference type="EMBL" id="JXKH01000002">
    <property type="protein sequence ID" value="OJG19281.1"/>
    <property type="molecule type" value="Genomic_DNA"/>
</dbReference>
<reference evidence="1 2" key="1">
    <citation type="submission" date="2014-12" db="EMBL/GenBank/DDBJ databases">
        <title>Draft genome sequences of 29 type strains of Enterococci.</title>
        <authorList>
            <person name="Zhong Z."/>
            <person name="Sun Z."/>
            <person name="Liu W."/>
            <person name="Zhang W."/>
            <person name="Zhang H."/>
        </authorList>
    </citation>
    <scope>NUCLEOTIDE SEQUENCE [LARGE SCALE GENOMIC DNA]</scope>
    <source>
        <strain evidence="1 2">DSM 17029</strain>
    </source>
</reference>
<dbReference type="PANTHER" id="PTHR11122:SF13">
    <property type="entry name" value="GLUCOSE-6-PHOSPHATE 1-EPIMERASE"/>
    <property type="match status" value="1"/>
</dbReference>
<dbReference type="STRING" id="214095.RU97_GL000852"/>
<dbReference type="GO" id="GO:0005975">
    <property type="term" value="P:carbohydrate metabolic process"/>
    <property type="evidence" value="ECO:0007669"/>
    <property type="project" value="InterPro"/>
</dbReference>
<dbReference type="AlphaFoldDB" id="A0A1L8RHM3"/>
<accession>A0A1L8RHM3</accession>
<keyword evidence="2" id="KW-1185">Reference proteome</keyword>
<comment type="caution">
    <text evidence="1">The sequence shown here is derived from an EMBL/GenBank/DDBJ whole genome shotgun (WGS) entry which is preliminary data.</text>
</comment>
<dbReference type="CDD" id="cd09024">
    <property type="entry name" value="Aldose_epim_lacX"/>
    <property type="match status" value="1"/>
</dbReference>
<dbReference type="GO" id="GO:0016853">
    <property type="term" value="F:isomerase activity"/>
    <property type="evidence" value="ECO:0007669"/>
    <property type="project" value="InterPro"/>
</dbReference>